<proteinExistence type="predicted"/>
<dbReference type="RefSeq" id="WP_069481172.1">
    <property type="nucleotide sequence ID" value="NZ_KV766182.1"/>
</dbReference>
<dbReference type="AlphaFoldDB" id="A0A1E4R6T9"/>
<name>A0A1E4R6T9_9BACI</name>
<evidence type="ECO:0000313" key="1">
    <source>
        <dbReference type="EMBL" id="ODV56159.1"/>
    </source>
</evidence>
<protein>
    <submittedName>
        <fullName evidence="1">Uncharacterized protein</fullName>
    </submittedName>
</protein>
<sequence length="196" mass="23037">MNEMPSTHQKRLAIDEQICALLFQRKELSAHIKDSPTDEMMKEWAQKYGLNDTYLAMIFSVIKSEKHYQSRVEPVGFRHYIPVLQSQQVGDRIYTISYVRQYENASVVQLLIDWDDEEDSYQDIRQRLNRHYLGLFIDQHYECHHTGASGSDQHESNRYVVTPPLPDDIQGLSFIFTEYKDVFEEKPTGLTVTMHC</sequence>
<comment type="caution">
    <text evidence="1">The sequence shown here is derived from an EMBL/GenBank/DDBJ whole genome shotgun (WGS) entry which is preliminary data.</text>
</comment>
<dbReference type="OrthoDB" id="1797229at2"/>
<dbReference type="EMBL" id="MECQ01000001">
    <property type="protein sequence ID" value="ODV56159.1"/>
    <property type="molecule type" value="Genomic_DNA"/>
</dbReference>
<evidence type="ECO:0000313" key="2">
    <source>
        <dbReference type="Proteomes" id="UP000094784"/>
    </source>
</evidence>
<gene>
    <name evidence="1" type="ORF">BG258_09725</name>
</gene>
<organism evidence="1 2">
    <name type="scientific">Lysinibacillus fusiformis</name>
    <dbReference type="NCBI Taxonomy" id="28031"/>
    <lineage>
        <taxon>Bacteria</taxon>
        <taxon>Bacillati</taxon>
        <taxon>Bacillota</taxon>
        <taxon>Bacilli</taxon>
        <taxon>Bacillales</taxon>
        <taxon>Bacillaceae</taxon>
        <taxon>Lysinibacillus</taxon>
    </lineage>
</organism>
<reference evidence="1 2" key="1">
    <citation type="submission" date="2016-09" db="EMBL/GenBank/DDBJ databases">
        <title>Draft genome sequence of the soil isolate, Lysinibacillus fusiformis M5, a potential hypoxanthine producer.</title>
        <authorList>
            <person name="Gallegos-Monterrosa R."/>
            <person name="Maroti G."/>
            <person name="Balint B."/>
            <person name="Kovacs A.T."/>
        </authorList>
    </citation>
    <scope>NUCLEOTIDE SEQUENCE [LARGE SCALE GENOMIC DNA]</scope>
    <source>
        <strain evidence="1 2">M5</strain>
    </source>
</reference>
<dbReference type="Proteomes" id="UP000094784">
    <property type="component" value="Unassembled WGS sequence"/>
</dbReference>
<accession>A0A1E4R6T9</accession>